<feature type="transmembrane region" description="Helical" evidence="10">
    <location>
        <begin position="435"/>
        <end position="452"/>
    </location>
</feature>
<evidence type="ECO:0000256" key="10">
    <source>
        <dbReference type="RuleBase" id="RU363110"/>
    </source>
</evidence>
<evidence type="ECO:0000256" key="5">
    <source>
        <dbReference type="ARBA" id="ARBA00022679"/>
    </source>
</evidence>
<evidence type="ECO:0000256" key="6">
    <source>
        <dbReference type="ARBA" id="ARBA00022692"/>
    </source>
</evidence>
<evidence type="ECO:0000256" key="7">
    <source>
        <dbReference type="ARBA" id="ARBA00022824"/>
    </source>
</evidence>
<feature type="transmembrane region" description="Helical" evidence="10">
    <location>
        <begin position="226"/>
        <end position="251"/>
    </location>
</feature>
<evidence type="ECO:0000313" key="12">
    <source>
        <dbReference type="EMBL" id="KAF2099896.1"/>
    </source>
</evidence>
<comment type="pathway">
    <text evidence="2 10">Protein modification; protein glycosylation.</text>
</comment>
<dbReference type="GO" id="GO:0042281">
    <property type="term" value="F:dolichyl pyrophosphate Man9GlcNAc2 alpha-1,3-glucosyltransferase activity"/>
    <property type="evidence" value="ECO:0007669"/>
    <property type="project" value="TreeGrafter"/>
</dbReference>
<feature type="transmembrane region" description="Helical" evidence="10">
    <location>
        <begin position="258"/>
        <end position="278"/>
    </location>
</feature>
<feature type="transmembrane region" description="Helical" evidence="10">
    <location>
        <begin position="284"/>
        <end position="307"/>
    </location>
</feature>
<dbReference type="AlphaFoldDB" id="A0A9P4M6P3"/>
<feature type="transmembrane region" description="Helical" evidence="10">
    <location>
        <begin position="387"/>
        <end position="405"/>
    </location>
</feature>
<evidence type="ECO:0000256" key="8">
    <source>
        <dbReference type="ARBA" id="ARBA00022989"/>
    </source>
</evidence>
<reference evidence="12" key="1">
    <citation type="journal article" date="2020" name="Stud. Mycol.">
        <title>101 Dothideomycetes genomes: a test case for predicting lifestyles and emergence of pathogens.</title>
        <authorList>
            <person name="Haridas S."/>
            <person name="Albert R."/>
            <person name="Binder M."/>
            <person name="Bloem J."/>
            <person name="Labutti K."/>
            <person name="Salamov A."/>
            <person name="Andreopoulos B."/>
            <person name="Baker S."/>
            <person name="Barry K."/>
            <person name="Bills G."/>
            <person name="Bluhm B."/>
            <person name="Cannon C."/>
            <person name="Castanera R."/>
            <person name="Culley D."/>
            <person name="Daum C."/>
            <person name="Ezra D."/>
            <person name="Gonzalez J."/>
            <person name="Henrissat B."/>
            <person name="Kuo A."/>
            <person name="Liang C."/>
            <person name="Lipzen A."/>
            <person name="Lutzoni F."/>
            <person name="Magnuson J."/>
            <person name="Mondo S."/>
            <person name="Nolan M."/>
            <person name="Ohm R."/>
            <person name="Pangilinan J."/>
            <person name="Park H.-J."/>
            <person name="Ramirez L."/>
            <person name="Alfaro M."/>
            <person name="Sun H."/>
            <person name="Tritt A."/>
            <person name="Yoshinaga Y."/>
            <person name="Zwiers L.-H."/>
            <person name="Turgeon B."/>
            <person name="Goodwin S."/>
            <person name="Spatafora J."/>
            <person name="Crous P."/>
            <person name="Grigoriev I."/>
        </authorList>
    </citation>
    <scope>NUCLEOTIDE SEQUENCE</scope>
    <source>
        <strain evidence="12">CBS 133067</strain>
    </source>
</reference>
<keyword evidence="13" id="KW-1185">Reference proteome</keyword>
<dbReference type="EC" id="2.4.1.-" evidence="10"/>
<keyword evidence="8 10" id="KW-1133">Transmembrane helix</keyword>
<organism evidence="12 13">
    <name type="scientific">Rhizodiscina lignyota</name>
    <dbReference type="NCBI Taxonomy" id="1504668"/>
    <lineage>
        <taxon>Eukaryota</taxon>
        <taxon>Fungi</taxon>
        <taxon>Dikarya</taxon>
        <taxon>Ascomycota</taxon>
        <taxon>Pezizomycotina</taxon>
        <taxon>Dothideomycetes</taxon>
        <taxon>Pleosporomycetidae</taxon>
        <taxon>Aulographales</taxon>
        <taxon>Rhizodiscinaceae</taxon>
        <taxon>Rhizodiscina</taxon>
    </lineage>
</organism>
<dbReference type="PANTHER" id="PTHR12413">
    <property type="entry name" value="DOLICHYL GLYCOSYLTRANSFERASE"/>
    <property type="match status" value="1"/>
</dbReference>
<evidence type="ECO:0000256" key="9">
    <source>
        <dbReference type="ARBA" id="ARBA00023136"/>
    </source>
</evidence>
<feature type="transmembrane region" description="Helical" evidence="10">
    <location>
        <begin position="196"/>
        <end position="214"/>
    </location>
</feature>
<feature type="transmembrane region" description="Helical" evidence="10">
    <location>
        <begin position="458"/>
        <end position="475"/>
    </location>
</feature>
<keyword evidence="9 10" id="KW-0472">Membrane</keyword>
<dbReference type="Pfam" id="PF03155">
    <property type="entry name" value="Alg6_Alg8"/>
    <property type="match status" value="2"/>
</dbReference>
<feature type="transmembrane region" description="Helical" evidence="10">
    <location>
        <begin position="482"/>
        <end position="501"/>
    </location>
</feature>
<dbReference type="Proteomes" id="UP000799772">
    <property type="component" value="Unassembled WGS sequence"/>
</dbReference>
<evidence type="ECO:0000256" key="2">
    <source>
        <dbReference type="ARBA" id="ARBA00004922"/>
    </source>
</evidence>
<feature type="transmembrane region" description="Helical" evidence="10">
    <location>
        <begin position="546"/>
        <end position="572"/>
    </location>
</feature>
<comment type="similarity">
    <text evidence="3 10">Belongs to the ALG6/ALG8 glucosyltransferase family.</text>
</comment>
<feature type="transmembrane region" description="Helical" evidence="10">
    <location>
        <begin position="411"/>
        <end position="428"/>
    </location>
</feature>
<dbReference type="EMBL" id="ML978125">
    <property type="protein sequence ID" value="KAF2099896.1"/>
    <property type="molecule type" value="Genomic_DNA"/>
</dbReference>
<dbReference type="GO" id="GO:0005789">
    <property type="term" value="C:endoplasmic reticulum membrane"/>
    <property type="evidence" value="ECO:0007669"/>
    <property type="project" value="UniProtKB-SubCell"/>
</dbReference>
<keyword evidence="6 10" id="KW-0812">Transmembrane</keyword>
<keyword evidence="5 10" id="KW-0808">Transferase</keyword>
<evidence type="ECO:0000256" key="3">
    <source>
        <dbReference type="ARBA" id="ARBA00008715"/>
    </source>
</evidence>
<proteinExistence type="inferred from homology"/>
<feature type="transmembrane region" description="Helical" evidence="10">
    <location>
        <begin position="60"/>
        <end position="82"/>
    </location>
</feature>
<evidence type="ECO:0000256" key="4">
    <source>
        <dbReference type="ARBA" id="ARBA00022676"/>
    </source>
</evidence>
<gene>
    <name evidence="12" type="ORF">NA57DRAFT_37899</name>
</gene>
<keyword evidence="7 10" id="KW-0256">Endoplasmic reticulum</keyword>
<accession>A0A9P4M6P3</accession>
<feature type="transmembrane region" description="Helical" evidence="10">
    <location>
        <begin position="513"/>
        <end position="534"/>
    </location>
</feature>
<dbReference type="PANTHER" id="PTHR12413:SF1">
    <property type="entry name" value="DOLICHYL PYROPHOSPHATE MAN9GLCNAC2 ALPHA-1,3-GLUCOSYLTRANSFERASE"/>
    <property type="match status" value="1"/>
</dbReference>
<name>A0A9P4M6P3_9PEZI</name>
<sequence length="590" mass="66183">MAPHNPSSGHKPRKRRAQDEAVSGGSTRNTVLVDASAGTRRPAFPLVAFLWPARGHVSPWFTIPIILMVAFLFRLATGFWGYSGSNSPPMHGDFEAQRHWMEITIHLPISQWYSYDLQWWGLDYPPLTAYHSWLLGKIGSIFDPEWFALDASRALDDPNLKVYMRGTALVSEYLTYIPAAVVLVRRYSRIQGVNSWEAYIALVAILMQPATILIDHGHFQYNTVMLGFLLASISSMMAGRLLWSCVFFVASLGFKQMALFYAPAVFAYLLGSCIFPRINVVRFLSIAVVTIISFALLFAPLILGAWFDAYRGIALPEIETPPLLAALPFPIDEKAWYYAPMFQLAQSIHRIFPFARGIFEDKVANIWCAIHTFHKLHRYSSTMVQRAALVATSAAIFPPCFILFLKPRKELLPWGLAATSWGFFLCSYQVHEKNVLLPLLPMIVFLAGETGLSPSIRAWVGLANMLGVWTMFPLLKRDELRVPYFVLSLLWAWLIGLPPISLSAYSSQVPNPVNVFTTLIHLGVYGAMIAWHFAESYVAPPENKPDLWVVANVLVGAAGFSICYLWCLWNLLVKSGIAPKSWGGSKAKEQ</sequence>
<evidence type="ECO:0000256" key="1">
    <source>
        <dbReference type="ARBA" id="ARBA00004477"/>
    </source>
</evidence>
<evidence type="ECO:0000256" key="11">
    <source>
        <dbReference type="SAM" id="MobiDB-lite"/>
    </source>
</evidence>
<keyword evidence="4 10" id="KW-0328">Glycosyltransferase</keyword>
<feature type="region of interest" description="Disordered" evidence="11">
    <location>
        <begin position="1"/>
        <end position="28"/>
    </location>
</feature>
<protein>
    <recommendedName>
        <fullName evidence="10">Alpha-1,3-glucosyltransferase</fullName>
        <ecNumber evidence="10">2.4.1.-</ecNumber>
    </recommendedName>
</protein>
<dbReference type="InterPro" id="IPR004856">
    <property type="entry name" value="Glyco_trans_ALG6/ALG8"/>
</dbReference>
<comment type="subcellular location">
    <subcellularLocation>
        <location evidence="1 10">Endoplasmic reticulum membrane</location>
        <topology evidence="1 10">Multi-pass membrane protein</topology>
    </subcellularLocation>
</comment>
<dbReference type="OrthoDB" id="5589195at2759"/>
<evidence type="ECO:0000313" key="13">
    <source>
        <dbReference type="Proteomes" id="UP000799772"/>
    </source>
</evidence>
<comment type="caution">
    <text evidence="12">The sequence shown here is derived from an EMBL/GenBank/DDBJ whole genome shotgun (WGS) entry which is preliminary data.</text>
</comment>